<proteinExistence type="predicted"/>
<organism evidence="2 3">
    <name type="scientific">Plantactinospora solaniradicis</name>
    <dbReference type="NCBI Taxonomy" id="1723736"/>
    <lineage>
        <taxon>Bacteria</taxon>
        <taxon>Bacillati</taxon>
        <taxon>Actinomycetota</taxon>
        <taxon>Actinomycetes</taxon>
        <taxon>Micromonosporales</taxon>
        <taxon>Micromonosporaceae</taxon>
        <taxon>Plantactinospora</taxon>
    </lineage>
</organism>
<feature type="region of interest" description="Disordered" evidence="1">
    <location>
        <begin position="690"/>
        <end position="720"/>
    </location>
</feature>
<gene>
    <name evidence="2" type="ORF">ACFP2T_16510</name>
</gene>
<feature type="compositionally biased region" description="Low complexity" evidence="1">
    <location>
        <begin position="702"/>
        <end position="712"/>
    </location>
</feature>
<evidence type="ECO:0000313" key="3">
    <source>
        <dbReference type="Proteomes" id="UP001596203"/>
    </source>
</evidence>
<evidence type="ECO:0000256" key="1">
    <source>
        <dbReference type="SAM" id="MobiDB-lite"/>
    </source>
</evidence>
<keyword evidence="3" id="KW-1185">Reference proteome</keyword>
<sequence length="925" mass="96953">MTIAFRADADVTNGTAGTSVVVARPTGTTTGDVLIAFVAATGLPTITAPAGWTLIGTQDASTALRIRAYWRAASNEPVSWTWTLGSSQRSWGWVGAWSGVDTTNPIYGSESASYGSGTSTVTDGVALHRASGYGLFAVAGVRTASGTGTTWTSVWDELADLSTNGGSGTDITGCVSSVAETSDVDVAYADQFTASQSQTNRVSWSISLRPVFTAYDGAMFKPIVEVAWGADPDGDPDLWNWTAIPRDDVRPGLKVTKGLQSDSSAAIAPPTSVTFSLNNPGGDYTPDNPLSPTYPNVVADTPIRVSVPFGFSAPTERALVFAESWDPTWEPSTRHGIVEVTAKGRLHRVQTVNAPVESAARRVISGRAPFSGVMAQSYFPCEDEPGATEVASAFAQNAGHPNAFVNFGSATDCPGSKPLPTLDAGAIMMLPVAPYAATGHWTLLAVMKMPETPVATTVMPIRILCSGTAPTWRIGLAPGSPDTMRVRAEGSSDIPLLDAGFSIAEAEVYGQWVLVQLSVTQNGANVDYRLGYHTATDGSATTGTLASRTIGAIRQGYAWATADTDGVAFGHFAAYTNATFSVVSDPGFIASAVLGADTGARPYRRFQAICDAAGLPHRILADEDIPFLPMGPMTPTTLPAALEECAATDQGLIHDGGPGGALVMVTRSSRYNADVDLTLNVDARELAPPFSPQYTTRDRVSDSTVSRSGGSSARYVDTSVRGTRSEQVTLSLDSDHYLRQIAGYRVNVSSTPGMRYPALGVNLRKSPHLVQAWLDCRIGSRAQAVNLWDSHGPAAVDQVINGHEETFTGERWDVVLFCAPARPFDVPVLEATDGTVFRADLAASTLASGINAAATSISVASIGALISTSGANYPCDIDVGGEQITVTACSGASSPQTLTVTRGQYARAHDAGTPIVLWRGRGVAL</sequence>
<dbReference type="RefSeq" id="WP_377422350.1">
    <property type="nucleotide sequence ID" value="NZ_JBHSPR010000010.1"/>
</dbReference>
<reference evidence="3" key="1">
    <citation type="journal article" date="2019" name="Int. J. Syst. Evol. Microbiol.">
        <title>The Global Catalogue of Microorganisms (GCM) 10K type strain sequencing project: providing services to taxonomists for standard genome sequencing and annotation.</title>
        <authorList>
            <consortium name="The Broad Institute Genomics Platform"/>
            <consortium name="The Broad Institute Genome Sequencing Center for Infectious Disease"/>
            <person name="Wu L."/>
            <person name="Ma J."/>
        </authorList>
    </citation>
    <scope>NUCLEOTIDE SEQUENCE [LARGE SCALE GENOMIC DNA]</scope>
    <source>
        <strain evidence="3">ZS-35-S2</strain>
    </source>
</reference>
<evidence type="ECO:0000313" key="2">
    <source>
        <dbReference type="EMBL" id="MFC6017805.1"/>
    </source>
</evidence>
<dbReference type="EMBL" id="JBHSPR010000010">
    <property type="protein sequence ID" value="MFC6017805.1"/>
    <property type="molecule type" value="Genomic_DNA"/>
</dbReference>
<comment type="caution">
    <text evidence="2">The sequence shown here is derived from an EMBL/GenBank/DDBJ whole genome shotgun (WGS) entry which is preliminary data.</text>
</comment>
<name>A0ABW1K8F2_9ACTN</name>
<protein>
    <submittedName>
        <fullName evidence="2">Uncharacterized protein</fullName>
    </submittedName>
</protein>
<dbReference type="Proteomes" id="UP001596203">
    <property type="component" value="Unassembled WGS sequence"/>
</dbReference>
<accession>A0ABW1K8F2</accession>